<organism evidence="5 6">
    <name type="scientific">Paenibacillus sacheonensis</name>
    <dbReference type="NCBI Taxonomy" id="742054"/>
    <lineage>
        <taxon>Bacteria</taxon>
        <taxon>Bacillati</taxon>
        <taxon>Bacillota</taxon>
        <taxon>Bacilli</taxon>
        <taxon>Bacillales</taxon>
        <taxon>Paenibacillaceae</taxon>
        <taxon>Paenibacillus</taxon>
    </lineage>
</organism>
<comment type="caution">
    <text evidence="5">The sequence shown here is derived from an EMBL/GenBank/DDBJ whole genome shotgun (WGS) entry which is preliminary data.</text>
</comment>
<keyword evidence="6" id="KW-1185">Reference proteome</keyword>
<dbReference type="EMBL" id="JAAAMU010000001">
    <property type="protein sequence ID" value="NBC67430.1"/>
    <property type="molecule type" value="Genomic_DNA"/>
</dbReference>
<evidence type="ECO:0000313" key="5">
    <source>
        <dbReference type="EMBL" id="NBC67430.1"/>
    </source>
</evidence>
<dbReference type="SMART" id="SM00822">
    <property type="entry name" value="PKS_KR"/>
    <property type="match status" value="1"/>
</dbReference>
<dbReference type="PRINTS" id="PR00081">
    <property type="entry name" value="GDHRDH"/>
</dbReference>
<evidence type="ECO:0000256" key="2">
    <source>
        <dbReference type="ARBA" id="ARBA00023002"/>
    </source>
</evidence>
<dbReference type="GO" id="GO:0008206">
    <property type="term" value="P:bile acid metabolic process"/>
    <property type="evidence" value="ECO:0007669"/>
    <property type="project" value="UniProtKB-ARBA"/>
</dbReference>
<dbReference type="SUPFAM" id="SSF51735">
    <property type="entry name" value="NAD(P)-binding Rossmann-fold domains"/>
    <property type="match status" value="1"/>
</dbReference>
<dbReference type="Pfam" id="PF00106">
    <property type="entry name" value="adh_short"/>
    <property type="match status" value="1"/>
</dbReference>
<dbReference type="AlphaFoldDB" id="A0A7X4YJB1"/>
<accession>A0A7X4YJB1</accession>
<reference evidence="5 6" key="1">
    <citation type="submission" date="2020-01" db="EMBL/GenBank/DDBJ databases">
        <title>Paenibacillus soybeanensis sp. nov. isolated from the nodules of soybean (Glycine max(L.) Merr).</title>
        <authorList>
            <person name="Wang H."/>
        </authorList>
    </citation>
    <scope>NUCLEOTIDE SEQUENCE [LARGE SCALE GENOMIC DNA]</scope>
    <source>
        <strain evidence="5 6">DSM 23054</strain>
    </source>
</reference>
<dbReference type="PANTHER" id="PTHR24322">
    <property type="entry name" value="PKSB"/>
    <property type="match status" value="1"/>
</dbReference>
<comment type="similarity">
    <text evidence="1 3">Belongs to the short-chain dehydrogenases/reductases (SDR) family.</text>
</comment>
<dbReference type="GO" id="GO:0016616">
    <property type="term" value="F:oxidoreductase activity, acting on the CH-OH group of donors, NAD or NADP as acceptor"/>
    <property type="evidence" value="ECO:0007669"/>
    <property type="project" value="TreeGrafter"/>
</dbReference>
<dbReference type="InterPro" id="IPR036291">
    <property type="entry name" value="NAD(P)-bd_dom_sf"/>
</dbReference>
<dbReference type="Proteomes" id="UP000558113">
    <property type="component" value="Unassembled WGS sequence"/>
</dbReference>
<gene>
    <name evidence="5" type="ORF">GT003_00290</name>
</gene>
<protein>
    <submittedName>
        <fullName evidence="5">SDR family NAD(P)-dependent oxidoreductase</fullName>
    </submittedName>
</protein>
<keyword evidence="2" id="KW-0560">Oxidoreductase</keyword>
<sequence>MDLHGKVAVITGGGRGIGRQIALDLAASGCRTVVAARSEAELDEVAAAIARTGGQALTVCADLSEAAAVDRLADEAIREFGAIDILINNAGIIIPKPLLETTDEEWYETFAINVDALFKLSKRALADMKRRRAGYIVNLSSTVALGVPAHLAAYGASKCAVAGLSEALYETGKEFGVKVSTVYPGITDTRMVRDIGVASAPADWMLPEDISNCVLFLLRTSERCVVRELVPWSTGYDKI</sequence>
<name>A0A7X4YJB1_9BACL</name>
<dbReference type="InterPro" id="IPR057326">
    <property type="entry name" value="KR_dom"/>
</dbReference>
<dbReference type="InterPro" id="IPR002347">
    <property type="entry name" value="SDR_fam"/>
</dbReference>
<dbReference type="PANTHER" id="PTHR24322:SF736">
    <property type="entry name" value="RETINOL DEHYDROGENASE 10"/>
    <property type="match status" value="1"/>
</dbReference>
<dbReference type="Gene3D" id="3.40.50.720">
    <property type="entry name" value="NAD(P)-binding Rossmann-like Domain"/>
    <property type="match status" value="1"/>
</dbReference>
<dbReference type="OrthoDB" id="9775296at2"/>
<dbReference type="CDD" id="cd05233">
    <property type="entry name" value="SDR_c"/>
    <property type="match status" value="1"/>
</dbReference>
<evidence type="ECO:0000313" key="6">
    <source>
        <dbReference type="Proteomes" id="UP000558113"/>
    </source>
</evidence>
<dbReference type="FunFam" id="3.40.50.720:FF:000084">
    <property type="entry name" value="Short-chain dehydrogenase reductase"/>
    <property type="match status" value="1"/>
</dbReference>
<feature type="domain" description="Ketoreductase" evidence="4">
    <location>
        <begin position="6"/>
        <end position="175"/>
    </location>
</feature>
<evidence type="ECO:0000259" key="4">
    <source>
        <dbReference type="SMART" id="SM00822"/>
    </source>
</evidence>
<proteinExistence type="inferred from homology"/>
<evidence type="ECO:0000256" key="1">
    <source>
        <dbReference type="ARBA" id="ARBA00006484"/>
    </source>
</evidence>
<dbReference type="RefSeq" id="WP_161693219.1">
    <property type="nucleotide sequence ID" value="NZ_JAAAMU010000001.1"/>
</dbReference>
<dbReference type="PRINTS" id="PR00080">
    <property type="entry name" value="SDRFAMILY"/>
</dbReference>
<evidence type="ECO:0000256" key="3">
    <source>
        <dbReference type="RuleBase" id="RU000363"/>
    </source>
</evidence>